<name>A0A0A9DG54_ARUDO</name>
<dbReference type="EMBL" id="GBRH01215143">
    <property type="protein sequence ID" value="JAD82752.1"/>
    <property type="molecule type" value="Transcribed_RNA"/>
</dbReference>
<dbReference type="AlphaFoldDB" id="A0A0A9DG54"/>
<reference evidence="1" key="1">
    <citation type="submission" date="2014-09" db="EMBL/GenBank/DDBJ databases">
        <authorList>
            <person name="Magalhaes I.L.F."/>
            <person name="Oliveira U."/>
            <person name="Santos F.R."/>
            <person name="Vidigal T.H.D.A."/>
            <person name="Brescovit A.D."/>
            <person name="Santos A.J."/>
        </authorList>
    </citation>
    <scope>NUCLEOTIDE SEQUENCE</scope>
    <source>
        <tissue evidence="1">Shoot tissue taken approximately 20 cm above the soil surface</tissue>
    </source>
</reference>
<evidence type="ECO:0000313" key="1">
    <source>
        <dbReference type="EMBL" id="JAD82752.1"/>
    </source>
</evidence>
<sequence length="158" mass="17602">MAEGFVIPKSGVDLSITARGYLAELADRGIITPIAIGSGDEITKFQVPLVIQGMLDCISSEHKFFTKLPFDGNSVKAIRANRVSVLCQRNVEEDKNVSFTDTRSLLVISSAVLPTMDKMKYLRVLIIINCDKCDNMRFLGKLSFLKVLVIRDTTCTYY</sequence>
<protein>
    <submittedName>
        <fullName evidence="1">Uncharacterized protein</fullName>
    </submittedName>
</protein>
<proteinExistence type="predicted"/>
<organism evidence="1">
    <name type="scientific">Arundo donax</name>
    <name type="common">Giant reed</name>
    <name type="synonym">Donax arundinaceus</name>
    <dbReference type="NCBI Taxonomy" id="35708"/>
    <lineage>
        <taxon>Eukaryota</taxon>
        <taxon>Viridiplantae</taxon>
        <taxon>Streptophyta</taxon>
        <taxon>Embryophyta</taxon>
        <taxon>Tracheophyta</taxon>
        <taxon>Spermatophyta</taxon>
        <taxon>Magnoliopsida</taxon>
        <taxon>Liliopsida</taxon>
        <taxon>Poales</taxon>
        <taxon>Poaceae</taxon>
        <taxon>PACMAD clade</taxon>
        <taxon>Arundinoideae</taxon>
        <taxon>Arundineae</taxon>
        <taxon>Arundo</taxon>
    </lineage>
</organism>
<accession>A0A0A9DG54</accession>
<reference evidence="1" key="2">
    <citation type="journal article" date="2015" name="Data Brief">
        <title>Shoot transcriptome of the giant reed, Arundo donax.</title>
        <authorList>
            <person name="Barrero R.A."/>
            <person name="Guerrero F.D."/>
            <person name="Moolhuijzen P."/>
            <person name="Goolsby J.A."/>
            <person name="Tidwell J."/>
            <person name="Bellgard S.E."/>
            <person name="Bellgard M.I."/>
        </authorList>
    </citation>
    <scope>NUCLEOTIDE SEQUENCE</scope>
    <source>
        <tissue evidence="1">Shoot tissue taken approximately 20 cm above the soil surface</tissue>
    </source>
</reference>